<keyword evidence="3" id="KW-1185">Reference proteome</keyword>
<evidence type="ECO:0000313" key="3">
    <source>
        <dbReference type="Proteomes" id="UP000007364"/>
    </source>
</evidence>
<proteinExistence type="predicted"/>
<dbReference type="eggNOG" id="ENOG503341H">
    <property type="taxonomic scope" value="Bacteria"/>
</dbReference>
<keyword evidence="1" id="KW-1133">Transmembrane helix</keyword>
<keyword evidence="1" id="KW-0812">Transmembrane</keyword>
<name>K2Q6J7_9FLAO</name>
<feature type="transmembrane region" description="Helical" evidence="1">
    <location>
        <begin position="64"/>
        <end position="81"/>
    </location>
</feature>
<dbReference type="AlphaFoldDB" id="K2Q6J7"/>
<evidence type="ECO:0000256" key="1">
    <source>
        <dbReference type="SAM" id="Phobius"/>
    </source>
</evidence>
<dbReference type="STRING" id="555500.I215_03198"/>
<gene>
    <name evidence="2" type="ORF">I215_03198</name>
</gene>
<keyword evidence="1" id="KW-0472">Membrane</keyword>
<organism evidence="2 3">
    <name type="scientific">Galbibacter marinus</name>
    <dbReference type="NCBI Taxonomy" id="555500"/>
    <lineage>
        <taxon>Bacteria</taxon>
        <taxon>Pseudomonadati</taxon>
        <taxon>Bacteroidota</taxon>
        <taxon>Flavobacteriia</taxon>
        <taxon>Flavobacteriales</taxon>
        <taxon>Flavobacteriaceae</taxon>
        <taxon>Galbibacter</taxon>
    </lineage>
</organism>
<accession>K2Q6J7</accession>
<sequence length="142" mass="16312">MGIRIFASLLVALSGLVLFTDKVTTFGITSNFGFQDTQTFIWALSQSFSPLILILGSCLKPFRIAYTIPGYIYFIQIYWVFHPDIRFDDVFLQIYAIGFVSAFTTLIIVINYLFQGERDQEIEYHSSLEHYLDLQSPVKATE</sequence>
<evidence type="ECO:0000313" key="2">
    <source>
        <dbReference type="EMBL" id="EKF56496.1"/>
    </source>
</evidence>
<feature type="transmembrane region" description="Helical" evidence="1">
    <location>
        <begin position="39"/>
        <end position="57"/>
    </location>
</feature>
<feature type="transmembrane region" description="Helical" evidence="1">
    <location>
        <begin position="93"/>
        <end position="114"/>
    </location>
</feature>
<dbReference type="Proteomes" id="UP000007364">
    <property type="component" value="Unassembled WGS sequence"/>
</dbReference>
<protein>
    <submittedName>
        <fullName evidence="2">Uncharacterized protein</fullName>
    </submittedName>
</protein>
<dbReference type="EMBL" id="AMSG01000002">
    <property type="protein sequence ID" value="EKF56496.1"/>
    <property type="molecule type" value="Genomic_DNA"/>
</dbReference>
<comment type="caution">
    <text evidence="2">The sequence shown here is derived from an EMBL/GenBank/DDBJ whole genome shotgun (WGS) entry which is preliminary data.</text>
</comment>
<reference evidence="2 3" key="1">
    <citation type="journal article" date="2012" name="J. Bacteriol.">
        <title>Genome Sequence of Galbibacter marinum Type Strain ck-I2-15.</title>
        <authorList>
            <person name="Lai Q."/>
            <person name="Li C."/>
            <person name="Shao Z."/>
        </authorList>
    </citation>
    <scope>NUCLEOTIDE SEQUENCE [LARGE SCALE GENOMIC DNA]</scope>
    <source>
        <strain evidence="3">ck-I2-15</strain>
    </source>
</reference>